<dbReference type="AlphaFoldDB" id="E7FTL5"/>
<sequence>MEYPIRGTLVAAARVFCAFLEMALALMKNAELDYGQNAVF</sequence>
<dbReference type="HOGENOM" id="CLU_3291688_0_0_9"/>
<reference evidence="1 2" key="1">
    <citation type="submission" date="2011-01" db="EMBL/GenBank/DDBJ databases">
        <authorList>
            <person name="Muzny D."/>
            <person name="Qin X."/>
            <person name="Buhay C."/>
            <person name="Dugan-Rocha S."/>
            <person name="Ding Y."/>
            <person name="Chen G."/>
            <person name="Hawes A."/>
            <person name="Holder M."/>
            <person name="Jhangiani S."/>
            <person name="Johnson A."/>
            <person name="Khan Z."/>
            <person name="Li Z."/>
            <person name="Liu W."/>
            <person name="Liu X."/>
            <person name="Perez L."/>
            <person name="Shen H."/>
            <person name="Wang Q."/>
            <person name="Watt J."/>
            <person name="Xi L."/>
            <person name="Xin Y."/>
            <person name="Zhou J."/>
            <person name="Deng J."/>
            <person name="Jiang H."/>
            <person name="Liu Y."/>
            <person name="Qu J."/>
            <person name="Song X.-Z."/>
            <person name="Zhang L."/>
            <person name="Villasana D."/>
            <person name="Johnson A."/>
            <person name="Liu J."/>
            <person name="Liyanage D."/>
            <person name="Lorensuhewa L."/>
            <person name="Robinson T."/>
            <person name="Song A."/>
            <person name="Song B.-B."/>
            <person name="Dinh H."/>
            <person name="Thornton R."/>
            <person name="Coyle M."/>
            <person name="Francisco L."/>
            <person name="Jackson L."/>
            <person name="Javaid M."/>
            <person name="Korchina V."/>
            <person name="Kovar C."/>
            <person name="Mata R."/>
            <person name="Mathew T."/>
            <person name="Ngo R."/>
            <person name="Nguyen L."/>
            <person name="Nguyen N."/>
            <person name="Okwuonu G."/>
            <person name="Ongeri F."/>
            <person name="Pham C."/>
            <person name="Simmons D."/>
            <person name="Wilczek-Boney K."/>
            <person name="Hale W."/>
            <person name="Jakkamsetti A."/>
            <person name="Pham P."/>
            <person name="Ruth R."/>
            <person name="San Lucas F."/>
            <person name="Warren J."/>
            <person name="Zhang J."/>
            <person name="Zhao Z."/>
            <person name="Zhou C."/>
            <person name="Zhu D."/>
            <person name="Lee S."/>
            <person name="Bess C."/>
            <person name="Blankenburg K."/>
            <person name="Forbes L."/>
            <person name="Fu Q."/>
            <person name="Gubbala S."/>
            <person name="Hirani K."/>
            <person name="Jayaseelan J.C."/>
            <person name="Lara F."/>
            <person name="Munidasa M."/>
            <person name="Palculict T."/>
            <person name="Patil S."/>
            <person name="Pu L.-L."/>
            <person name="Saada N."/>
            <person name="Tang L."/>
            <person name="Weissenberger G."/>
            <person name="Zhu Y."/>
            <person name="Hemphill L."/>
            <person name="Shang Y."/>
            <person name="Youmans B."/>
            <person name="Ayvaz T."/>
            <person name="Ross M."/>
            <person name="Santibanez J."/>
            <person name="Aqrawi P."/>
            <person name="Gross S."/>
            <person name="Joshi V."/>
            <person name="Fowler G."/>
            <person name="Nazareth L."/>
            <person name="Reid J."/>
            <person name="Worley K."/>
            <person name="Petrosino J."/>
            <person name="Highlander S."/>
            <person name="Gibbs R."/>
        </authorList>
    </citation>
    <scope>NUCLEOTIDE SEQUENCE [LARGE SCALE GENOMIC DNA]</scope>
    <source>
        <strain evidence="1 2">ATCC 25644</strain>
    </source>
</reference>
<comment type="caution">
    <text evidence="1">The sequence shown here is derived from an EMBL/GenBank/DDBJ whole genome shotgun (WGS) entry which is preliminary data.</text>
</comment>
<dbReference type="EMBL" id="ACGS02000058">
    <property type="protein sequence ID" value="EFZ33629.1"/>
    <property type="molecule type" value="Genomic_DNA"/>
</dbReference>
<proteinExistence type="predicted"/>
<accession>E7FTL5</accession>
<name>E7FTL5_9LACO</name>
<gene>
    <name evidence="1" type="ORF">HMPREF0542_12243</name>
</gene>
<protein>
    <submittedName>
        <fullName evidence="1">Uncharacterized protein</fullName>
    </submittedName>
</protein>
<evidence type="ECO:0000313" key="1">
    <source>
        <dbReference type="EMBL" id="EFZ33629.1"/>
    </source>
</evidence>
<dbReference type="PATRIC" id="fig|525362.12.peg.1468"/>
<evidence type="ECO:0000313" key="2">
    <source>
        <dbReference type="Proteomes" id="UP000004099"/>
    </source>
</evidence>
<dbReference type="Proteomes" id="UP000004099">
    <property type="component" value="Unassembled WGS sequence"/>
</dbReference>
<organism evidence="1 2">
    <name type="scientific">Ligilactobacillus ruminis ATCC 25644</name>
    <dbReference type="NCBI Taxonomy" id="525362"/>
    <lineage>
        <taxon>Bacteria</taxon>
        <taxon>Bacillati</taxon>
        <taxon>Bacillota</taxon>
        <taxon>Bacilli</taxon>
        <taxon>Lactobacillales</taxon>
        <taxon>Lactobacillaceae</taxon>
        <taxon>Ligilactobacillus</taxon>
    </lineage>
</organism>